<dbReference type="RefSeq" id="XP_033591748.1">
    <property type="nucleotide sequence ID" value="XM_033735234.1"/>
</dbReference>
<dbReference type="GeneID" id="54476236"/>
<protein>
    <recommendedName>
        <fullName evidence="3">F-box domain-containing protein</fullName>
    </recommendedName>
</protein>
<evidence type="ECO:0000313" key="1">
    <source>
        <dbReference type="EMBL" id="KAF2485179.1"/>
    </source>
</evidence>
<accession>A0A6A6PZL4</accession>
<dbReference type="Proteomes" id="UP000799767">
    <property type="component" value="Unassembled WGS sequence"/>
</dbReference>
<keyword evidence="2" id="KW-1185">Reference proteome</keyword>
<reference evidence="1" key="1">
    <citation type="journal article" date="2020" name="Stud. Mycol.">
        <title>101 Dothideomycetes genomes: a test case for predicting lifestyles and emergence of pathogens.</title>
        <authorList>
            <person name="Haridas S."/>
            <person name="Albert R."/>
            <person name="Binder M."/>
            <person name="Bloem J."/>
            <person name="Labutti K."/>
            <person name="Salamov A."/>
            <person name="Andreopoulos B."/>
            <person name="Baker S."/>
            <person name="Barry K."/>
            <person name="Bills G."/>
            <person name="Bluhm B."/>
            <person name="Cannon C."/>
            <person name="Castanera R."/>
            <person name="Culley D."/>
            <person name="Daum C."/>
            <person name="Ezra D."/>
            <person name="Gonzalez J."/>
            <person name="Henrissat B."/>
            <person name="Kuo A."/>
            <person name="Liang C."/>
            <person name="Lipzen A."/>
            <person name="Lutzoni F."/>
            <person name="Magnuson J."/>
            <person name="Mondo S."/>
            <person name="Nolan M."/>
            <person name="Ohm R."/>
            <person name="Pangilinan J."/>
            <person name="Park H.-J."/>
            <person name="Ramirez L."/>
            <person name="Alfaro M."/>
            <person name="Sun H."/>
            <person name="Tritt A."/>
            <person name="Yoshinaga Y."/>
            <person name="Zwiers L.-H."/>
            <person name="Turgeon B."/>
            <person name="Goodwin S."/>
            <person name="Spatafora J."/>
            <person name="Crous P."/>
            <person name="Grigoriev I."/>
        </authorList>
    </citation>
    <scope>NUCLEOTIDE SEQUENCE</scope>
    <source>
        <strain evidence="1">CBS 113389</strain>
    </source>
</reference>
<proteinExistence type="predicted"/>
<dbReference type="EMBL" id="MU001633">
    <property type="protein sequence ID" value="KAF2485179.1"/>
    <property type="molecule type" value="Genomic_DNA"/>
</dbReference>
<evidence type="ECO:0008006" key="3">
    <source>
        <dbReference type="Google" id="ProtNLM"/>
    </source>
</evidence>
<evidence type="ECO:0000313" key="2">
    <source>
        <dbReference type="Proteomes" id="UP000799767"/>
    </source>
</evidence>
<dbReference type="PANTHER" id="PTHR42085:SF1">
    <property type="entry name" value="F-BOX DOMAIN-CONTAINING PROTEIN"/>
    <property type="match status" value="1"/>
</dbReference>
<organism evidence="1 2">
    <name type="scientific">Neohortaea acidophila</name>
    <dbReference type="NCBI Taxonomy" id="245834"/>
    <lineage>
        <taxon>Eukaryota</taxon>
        <taxon>Fungi</taxon>
        <taxon>Dikarya</taxon>
        <taxon>Ascomycota</taxon>
        <taxon>Pezizomycotina</taxon>
        <taxon>Dothideomycetes</taxon>
        <taxon>Dothideomycetidae</taxon>
        <taxon>Mycosphaerellales</taxon>
        <taxon>Teratosphaeriaceae</taxon>
        <taxon>Neohortaea</taxon>
    </lineage>
</organism>
<dbReference type="OrthoDB" id="4757095at2759"/>
<gene>
    <name evidence="1" type="ORF">BDY17DRAFT_308624</name>
</gene>
<dbReference type="PANTHER" id="PTHR42085">
    <property type="entry name" value="F-BOX DOMAIN-CONTAINING PROTEIN"/>
    <property type="match status" value="1"/>
</dbReference>
<name>A0A6A6PZL4_9PEZI</name>
<sequence length="218" mass="25142">MSTSNQTSILFTLPLEIRHQIYSYVYTSSVRPHLGIHTDTHLIDLLSLGEDPAPCLGLALLQTCRALYHDARPFLYAQQTFSISISVSERDHRKRVIYAGHLDRTNKLLRSIQHLEIILTLNHDWHVDLVLRRLRLLAAELGEEGATLKSWEVTAYATRTFVTTEFVASRITEMLKQLDEAEEESRGGDELFRSMLVEMEVKSWSRYLHWQCTACDPE</sequence>
<dbReference type="AlphaFoldDB" id="A0A6A6PZL4"/>
<dbReference type="InterPro" id="IPR038883">
    <property type="entry name" value="AN11006-like"/>
</dbReference>